<keyword evidence="5" id="KW-1185">Reference proteome</keyword>
<dbReference type="AlphaFoldDB" id="A0A4R0Z1A7"/>
<dbReference type="EMBL" id="SJTG01000001">
    <property type="protein sequence ID" value="TCI12040.1"/>
    <property type="molecule type" value="Genomic_DNA"/>
</dbReference>
<evidence type="ECO:0000256" key="2">
    <source>
        <dbReference type="SAM" id="SignalP"/>
    </source>
</evidence>
<evidence type="ECO:0000259" key="3">
    <source>
        <dbReference type="Pfam" id="PF14346"/>
    </source>
</evidence>
<evidence type="ECO:0000313" key="5">
    <source>
        <dbReference type="Proteomes" id="UP000291822"/>
    </source>
</evidence>
<gene>
    <name evidence="4" type="ORF">EZM97_01360</name>
</gene>
<dbReference type="Gene3D" id="1.20.1270.390">
    <property type="match status" value="1"/>
</dbReference>
<reference evidence="4 5" key="1">
    <citation type="submission" date="2019-02" db="EMBL/GenBank/DDBJ databases">
        <title>Dyella amyloliquefaciens sp. nov., isolated from forest soil.</title>
        <authorList>
            <person name="Gao Z.-H."/>
            <person name="Qiu L.-H."/>
        </authorList>
    </citation>
    <scope>NUCLEOTIDE SEQUENCE [LARGE SCALE GENOMIC DNA]</scope>
    <source>
        <strain evidence="4 5">KACC 12747</strain>
    </source>
</reference>
<proteinExistence type="predicted"/>
<feature type="compositionally biased region" description="Low complexity" evidence="1">
    <location>
        <begin position="136"/>
        <end position="177"/>
    </location>
</feature>
<evidence type="ECO:0000256" key="1">
    <source>
        <dbReference type="SAM" id="MobiDB-lite"/>
    </source>
</evidence>
<dbReference type="Proteomes" id="UP000291822">
    <property type="component" value="Unassembled WGS sequence"/>
</dbReference>
<accession>A0A4R0Z1A7</accession>
<feature type="signal peptide" evidence="2">
    <location>
        <begin position="1"/>
        <end position="35"/>
    </location>
</feature>
<keyword evidence="2" id="KW-0732">Signal</keyword>
<sequence>MVHIFFPSNGRSQGARKAVSTLVLALVLGSLGGCASVPPPDTAMNQAQTQLQAARDAGAADYAPVDLGFAQNKFQQAQSAMASRDYDVAASLAEEAQADAELARAKARLGAARAQIQAKTDANNQLREQIEETLNQQEQQAQQAAQQAQDQQNGLPPQQQTLDMPAPSSSALQPLPQGQGFETLPQPQQQPQQHDQGGNP</sequence>
<dbReference type="Pfam" id="PF14346">
    <property type="entry name" value="DUF4398"/>
    <property type="match status" value="1"/>
</dbReference>
<dbReference type="InterPro" id="IPR025511">
    <property type="entry name" value="DUF4398"/>
</dbReference>
<organism evidence="4 5">
    <name type="scientific">Dyella soli</name>
    <dbReference type="NCBI Taxonomy" id="522319"/>
    <lineage>
        <taxon>Bacteria</taxon>
        <taxon>Pseudomonadati</taxon>
        <taxon>Pseudomonadota</taxon>
        <taxon>Gammaproteobacteria</taxon>
        <taxon>Lysobacterales</taxon>
        <taxon>Rhodanobacteraceae</taxon>
        <taxon>Dyella</taxon>
    </lineage>
</organism>
<protein>
    <submittedName>
        <fullName evidence="4">DUF4398 domain-containing protein</fullName>
    </submittedName>
</protein>
<feature type="domain" description="DUF4398" evidence="3">
    <location>
        <begin position="43"/>
        <end position="118"/>
    </location>
</feature>
<evidence type="ECO:0000313" key="4">
    <source>
        <dbReference type="EMBL" id="TCI12040.1"/>
    </source>
</evidence>
<comment type="caution">
    <text evidence="4">The sequence shown here is derived from an EMBL/GenBank/DDBJ whole genome shotgun (WGS) entry which is preliminary data.</text>
</comment>
<dbReference type="RefSeq" id="WP_131151179.1">
    <property type="nucleotide sequence ID" value="NZ_SJTG01000001.1"/>
</dbReference>
<name>A0A4R0Z1A7_9GAMM</name>
<feature type="region of interest" description="Disordered" evidence="1">
    <location>
        <begin position="134"/>
        <end position="200"/>
    </location>
</feature>
<feature type="chain" id="PRO_5020943888" evidence="2">
    <location>
        <begin position="36"/>
        <end position="200"/>
    </location>
</feature>